<accession>A0A8H3F4B2</accession>
<evidence type="ECO:0000256" key="3">
    <source>
        <dbReference type="ARBA" id="ARBA00022827"/>
    </source>
</evidence>
<comment type="caution">
    <text evidence="6">The sequence shown here is derived from an EMBL/GenBank/DDBJ whole genome shotgun (WGS) entry which is preliminary data.</text>
</comment>
<keyword evidence="7" id="KW-1185">Reference proteome</keyword>
<proteinExistence type="inferred from homology"/>
<dbReference type="EMBL" id="CAJPDR010000094">
    <property type="protein sequence ID" value="CAF9916920.1"/>
    <property type="molecule type" value="Genomic_DNA"/>
</dbReference>
<dbReference type="PROSITE" id="PS51387">
    <property type="entry name" value="FAD_PCMH"/>
    <property type="match status" value="1"/>
</dbReference>
<dbReference type="InterPro" id="IPR016166">
    <property type="entry name" value="FAD-bd_PCMH"/>
</dbReference>
<evidence type="ECO:0000256" key="4">
    <source>
        <dbReference type="ARBA" id="ARBA00023002"/>
    </source>
</evidence>
<dbReference type="OrthoDB" id="2151789at2759"/>
<evidence type="ECO:0000256" key="1">
    <source>
        <dbReference type="ARBA" id="ARBA00005466"/>
    </source>
</evidence>
<comment type="similarity">
    <text evidence="1">Belongs to the oxygen-dependent FAD-linked oxidoreductase family.</text>
</comment>
<dbReference type="GO" id="GO:0071949">
    <property type="term" value="F:FAD binding"/>
    <property type="evidence" value="ECO:0007669"/>
    <property type="project" value="InterPro"/>
</dbReference>
<protein>
    <recommendedName>
        <fullName evidence="5">FAD-binding PCMH-type domain-containing protein</fullName>
    </recommendedName>
</protein>
<dbReference type="PANTHER" id="PTHR42973:SF54">
    <property type="entry name" value="FAD-BINDING PCMH-TYPE DOMAIN-CONTAINING PROTEIN"/>
    <property type="match status" value="1"/>
</dbReference>
<organism evidence="6 7">
    <name type="scientific">Alectoria fallacina</name>
    <dbReference type="NCBI Taxonomy" id="1903189"/>
    <lineage>
        <taxon>Eukaryota</taxon>
        <taxon>Fungi</taxon>
        <taxon>Dikarya</taxon>
        <taxon>Ascomycota</taxon>
        <taxon>Pezizomycotina</taxon>
        <taxon>Lecanoromycetes</taxon>
        <taxon>OSLEUM clade</taxon>
        <taxon>Lecanoromycetidae</taxon>
        <taxon>Lecanorales</taxon>
        <taxon>Lecanorineae</taxon>
        <taxon>Parmeliaceae</taxon>
        <taxon>Alectoria</taxon>
    </lineage>
</organism>
<dbReference type="SUPFAM" id="SSF56176">
    <property type="entry name" value="FAD-binding/transporter-associated domain-like"/>
    <property type="match status" value="1"/>
</dbReference>
<keyword evidence="4" id="KW-0560">Oxidoreductase</keyword>
<dbReference type="AlphaFoldDB" id="A0A8H3F4B2"/>
<dbReference type="PANTHER" id="PTHR42973">
    <property type="entry name" value="BINDING OXIDOREDUCTASE, PUTATIVE (AFU_ORTHOLOGUE AFUA_1G17690)-RELATED"/>
    <property type="match status" value="1"/>
</dbReference>
<dbReference type="Proteomes" id="UP000664203">
    <property type="component" value="Unassembled WGS sequence"/>
</dbReference>
<dbReference type="Gene3D" id="3.30.465.10">
    <property type="match status" value="1"/>
</dbReference>
<evidence type="ECO:0000313" key="6">
    <source>
        <dbReference type="EMBL" id="CAF9916920.1"/>
    </source>
</evidence>
<sequence>MNIIAFTQSTFSIRSGGHDFNVNHSSVGQAGVLIDMINFNQTTLSTDKKTMTIGVGARWGDVYQALNGSGVSVNGARSPNPAVGGQTLGGGIGWFSNLVGVCAASVVALEVVLANSSIIRADNETNSGLLWALTGGGPNYGVVTSFTYKTLPIDNMWFESRLYTPDKNQLLLNALVTYNEMAINETKANIIYQLSEDTSSPQSFVGFLYLDPVERPSIFRPFYDIPQHSTRINSTIGNLAKLASFYYNPVYPQTPPSREYVVSMPHAINNATYQESYAAFSIYSKQAAAFGAAMNYGSQPITPSAVQASSQTPLNLTHVNQDWVHVTIEWNSPENDARSLELMQRMGESILSSAIRHGADLPYRFMNDAYNGQRVLPSYGAGNLEKMWSIAQAYDPKGVFQRLQNGGWLLSRA</sequence>
<gene>
    <name evidence="6" type="ORF">ALECFALPRED_010911</name>
</gene>
<dbReference type="InterPro" id="IPR016169">
    <property type="entry name" value="FAD-bd_PCMH_sub2"/>
</dbReference>
<dbReference type="Gene3D" id="3.40.462.20">
    <property type="match status" value="1"/>
</dbReference>
<dbReference type="GO" id="GO:0016491">
    <property type="term" value="F:oxidoreductase activity"/>
    <property type="evidence" value="ECO:0007669"/>
    <property type="project" value="UniProtKB-KW"/>
</dbReference>
<dbReference type="Pfam" id="PF01565">
    <property type="entry name" value="FAD_binding_4"/>
    <property type="match status" value="1"/>
</dbReference>
<dbReference type="InterPro" id="IPR036318">
    <property type="entry name" value="FAD-bd_PCMH-like_sf"/>
</dbReference>
<reference evidence="6" key="1">
    <citation type="submission" date="2021-03" db="EMBL/GenBank/DDBJ databases">
        <authorList>
            <person name="Tagirdzhanova G."/>
        </authorList>
    </citation>
    <scope>NUCLEOTIDE SEQUENCE</scope>
</reference>
<evidence type="ECO:0000313" key="7">
    <source>
        <dbReference type="Proteomes" id="UP000664203"/>
    </source>
</evidence>
<dbReference type="InterPro" id="IPR006094">
    <property type="entry name" value="Oxid_FAD_bind_N"/>
</dbReference>
<feature type="domain" description="FAD-binding PCMH-type" evidence="5">
    <location>
        <begin position="1"/>
        <end position="153"/>
    </location>
</feature>
<name>A0A8H3F4B2_9LECA</name>
<keyword evidence="2" id="KW-0285">Flavoprotein</keyword>
<dbReference type="InterPro" id="IPR050416">
    <property type="entry name" value="FAD-linked_Oxidoreductase"/>
</dbReference>
<keyword evidence="3" id="KW-0274">FAD</keyword>
<evidence type="ECO:0000256" key="2">
    <source>
        <dbReference type="ARBA" id="ARBA00022630"/>
    </source>
</evidence>
<evidence type="ECO:0000259" key="5">
    <source>
        <dbReference type="PROSITE" id="PS51387"/>
    </source>
</evidence>